<dbReference type="EMBL" id="JADINH010000167">
    <property type="protein sequence ID" value="MBO8416290.1"/>
    <property type="molecule type" value="Genomic_DNA"/>
</dbReference>
<dbReference type="Pfam" id="PF09850">
    <property type="entry name" value="DotU"/>
    <property type="match status" value="1"/>
</dbReference>
<dbReference type="InterPro" id="IPR017732">
    <property type="entry name" value="T4/T6SS_DotU"/>
</dbReference>
<keyword evidence="1" id="KW-0472">Membrane</keyword>
<feature type="transmembrane region" description="Helical" evidence="1">
    <location>
        <begin position="186"/>
        <end position="205"/>
    </location>
</feature>
<dbReference type="Proteomes" id="UP000823631">
    <property type="component" value="Unassembled WGS sequence"/>
</dbReference>
<evidence type="ECO:0000313" key="4">
    <source>
        <dbReference type="Proteomes" id="UP000823631"/>
    </source>
</evidence>
<dbReference type="InterPro" id="IPR038522">
    <property type="entry name" value="T4/T6SS_DotU_sf"/>
</dbReference>
<evidence type="ECO:0000259" key="2">
    <source>
        <dbReference type="Pfam" id="PF09850"/>
    </source>
</evidence>
<organism evidence="3 4">
    <name type="scientific">Candidatus Avisuccinivibrio stercorigallinarum</name>
    <dbReference type="NCBI Taxonomy" id="2840704"/>
    <lineage>
        <taxon>Bacteria</taxon>
        <taxon>Pseudomonadati</taxon>
        <taxon>Pseudomonadota</taxon>
        <taxon>Gammaproteobacteria</taxon>
        <taxon>Aeromonadales</taxon>
        <taxon>Succinivibrionaceae</taxon>
        <taxon>Succinivibrionaceae incertae sedis</taxon>
        <taxon>Candidatus Avisuccinivibrio</taxon>
    </lineage>
</organism>
<keyword evidence="1" id="KW-1133">Transmembrane helix</keyword>
<reference evidence="3" key="2">
    <citation type="journal article" date="2021" name="PeerJ">
        <title>Extensive microbial diversity within the chicken gut microbiome revealed by metagenomics and culture.</title>
        <authorList>
            <person name="Gilroy R."/>
            <person name="Ravi A."/>
            <person name="Getino M."/>
            <person name="Pursley I."/>
            <person name="Horton D.L."/>
            <person name="Alikhan N.F."/>
            <person name="Baker D."/>
            <person name="Gharbi K."/>
            <person name="Hall N."/>
            <person name="Watson M."/>
            <person name="Adriaenssens E.M."/>
            <person name="Foster-Nyarko E."/>
            <person name="Jarju S."/>
            <person name="Secka A."/>
            <person name="Antonio M."/>
            <person name="Oren A."/>
            <person name="Chaudhuri R.R."/>
            <person name="La Ragione R."/>
            <person name="Hildebrand F."/>
            <person name="Pallen M.J."/>
        </authorList>
    </citation>
    <scope>NUCLEOTIDE SEQUENCE</scope>
    <source>
        <strain evidence="3">17213</strain>
    </source>
</reference>
<dbReference type="Gene3D" id="1.25.40.590">
    <property type="entry name" value="Type IV / VI secretion system, DotU"/>
    <property type="match status" value="1"/>
</dbReference>
<evidence type="ECO:0000256" key="1">
    <source>
        <dbReference type="SAM" id="Phobius"/>
    </source>
</evidence>
<sequence>MDFEAQLYGILRRICEYYAFKKAGFEVPYETVMQEINAELNALSLKCSAAPALRERWKKTQMPLIFFIDYTIKEGGFSFSGRYQELARSCNELSGDDKFFDLLHEALEEGNETQLLQAFYLFLGLGFDGSYKRERTEVLSLMQEVKGRLNLQAPSVLTTPLCADLAPGQGEQKAEHKPSGRGMRRFLWIAAAAALIAALVNAVSLNLHLSPFEQAIEQAALEARPFAK</sequence>
<protein>
    <submittedName>
        <fullName evidence="3">DotU family type IV/VI secretion system protein</fullName>
    </submittedName>
</protein>
<name>A0A9D9GUJ4_9GAMM</name>
<keyword evidence="1" id="KW-0812">Transmembrane</keyword>
<evidence type="ECO:0000313" key="3">
    <source>
        <dbReference type="EMBL" id="MBO8416290.1"/>
    </source>
</evidence>
<gene>
    <name evidence="3" type="ORF">IAB19_07930</name>
</gene>
<feature type="domain" description="Type IV / VI secretion system DotU" evidence="2">
    <location>
        <begin position="27"/>
        <end position="200"/>
    </location>
</feature>
<accession>A0A9D9GUJ4</accession>
<dbReference type="AlphaFoldDB" id="A0A9D9GUJ4"/>
<proteinExistence type="predicted"/>
<comment type="caution">
    <text evidence="3">The sequence shown here is derived from an EMBL/GenBank/DDBJ whole genome shotgun (WGS) entry which is preliminary data.</text>
</comment>
<reference evidence="3" key="1">
    <citation type="submission" date="2020-10" db="EMBL/GenBank/DDBJ databases">
        <authorList>
            <person name="Gilroy R."/>
        </authorList>
    </citation>
    <scope>NUCLEOTIDE SEQUENCE</scope>
    <source>
        <strain evidence="3">17213</strain>
    </source>
</reference>